<dbReference type="UniPathway" id="UPA00114"/>
<dbReference type="SMART" id="SM00606">
    <property type="entry name" value="CBD_IV"/>
    <property type="match status" value="1"/>
</dbReference>
<dbReference type="InterPro" id="IPR033123">
    <property type="entry name" value="GH11_dom"/>
</dbReference>
<evidence type="ECO:0000256" key="4">
    <source>
        <dbReference type="ARBA" id="ARBA00012590"/>
    </source>
</evidence>
<dbReference type="GeneID" id="36511244"/>
<dbReference type="Gene3D" id="2.60.120.260">
    <property type="entry name" value="Galactose-binding domain-like"/>
    <property type="match status" value="1"/>
</dbReference>
<feature type="compositionally biased region" description="Low complexity" evidence="11">
    <location>
        <begin position="415"/>
        <end position="436"/>
    </location>
</feature>
<evidence type="ECO:0000259" key="13">
    <source>
        <dbReference type="PROSITE" id="PS51761"/>
    </source>
</evidence>
<dbReference type="Gene3D" id="2.60.120.180">
    <property type="match status" value="1"/>
</dbReference>
<evidence type="ECO:0000256" key="9">
    <source>
        <dbReference type="ARBA" id="ARBA00023295"/>
    </source>
</evidence>
<keyword evidence="8" id="KW-0119">Carbohydrate metabolism</keyword>
<feature type="compositionally biased region" description="Low complexity" evidence="11">
    <location>
        <begin position="229"/>
        <end position="256"/>
    </location>
</feature>
<dbReference type="InterPro" id="IPR013320">
    <property type="entry name" value="ConA-like_dom_sf"/>
</dbReference>
<keyword evidence="6" id="KW-0732">Signal</keyword>
<dbReference type="InterPro" id="IPR036439">
    <property type="entry name" value="Dockerin_dom_sf"/>
</dbReference>
<keyword evidence="7 14" id="KW-0378">Hydrolase</keyword>
<dbReference type="InterPro" id="IPR001137">
    <property type="entry name" value="Glyco_hydro_11"/>
</dbReference>
<dbReference type="EMBL" id="CP028858">
    <property type="protein sequence ID" value="AWB26572.1"/>
    <property type="molecule type" value="Genomic_DNA"/>
</dbReference>
<organism evidence="14 15">
    <name type="scientific">Halococcoides cellulosivorans</name>
    <dbReference type="NCBI Taxonomy" id="1679096"/>
    <lineage>
        <taxon>Archaea</taxon>
        <taxon>Methanobacteriati</taxon>
        <taxon>Methanobacteriota</taxon>
        <taxon>Stenosarchaea group</taxon>
        <taxon>Halobacteria</taxon>
        <taxon>Halobacteriales</taxon>
        <taxon>Haloarculaceae</taxon>
        <taxon>Halococcoides</taxon>
    </lineage>
</organism>
<evidence type="ECO:0000256" key="5">
    <source>
        <dbReference type="ARBA" id="ARBA00022651"/>
    </source>
</evidence>
<comment type="catalytic activity">
    <reaction evidence="1">
        <text>Endohydrolysis of (1-&gt;4)-beta-D-xylosidic linkages in xylans.</text>
        <dbReference type="EC" id="3.2.1.8"/>
    </reaction>
</comment>
<dbReference type="PROSITE" id="PS00777">
    <property type="entry name" value="GH11_2"/>
    <property type="match status" value="1"/>
</dbReference>
<dbReference type="GO" id="GO:0030246">
    <property type="term" value="F:carbohydrate binding"/>
    <property type="evidence" value="ECO:0007669"/>
    <property type="project" value="InterPro"/>
</dbReference>
<dbReference type="SUPFAM" id="SSF49899">
    <property type="entry name" value="Concanavalin A-like lectins/glucanases"/>
    <property type="match status" value="1"/>
</dbReference>
<dbReference type="InterPro" id="IPR033119">
    <property type="entry name" value="GH11_AS_2"/>
</dbReference>
<feature type="region of interest" description="Disordered" evidence="11">
    <location>
        <begin position="229"/>
        <end position="265"/>
    </location>
</feature>
<dbReference type="InterPro" id="IPR008979">
    <property type="entry name" value="Galactose-bd-like_sf"/>
</dbReference>
<evidence type="ECO:0000256" key="3">
    <source>
        <dbReference type="ARBA" id="ARBA00007792"/>
    </source>
</evidence>
<dbReference type="SUPFAM" id="SSF49785">
    <property type="entry name" value="Galactose-binding domain-like"/>
    <property type="match status" value="1"/>
</dbReference>
<reference evidence="14 15" key="1">
    <citation type="submission" date="2018-04" db="EMBL/GenBank/DDBJ databases">
        <title>Halococcoides cellulosivorans gen. nov., sp. nov., an extremely halophilic cellulose-utilizing haloarchaeon from hypersaline lakes.</title>
        <authorList>
            <person name="Sorokin D.Y."/>
            <person name="Toshchakov S.V."/>
            <person name="Samarov N.I."/>
            <person name="Korzhenkov A."/>
            <person name="Kublanov I.V."/>
        </authorList>
    </citation>
    <scope>NUCLEOTIDE SEQUENCE [LARGE SCALE GENOMIC DNA]</scope>
    <source>
        <strain evidence="14 15">HArcel1</strain>
    </source>
</reference>
<dbReference type="PRINTS" id="PR00911">
    <property type="entry name" value="GLHYDRLASE11"/>
</dbReference>
<dbReference type="Pfam" id="PF03422">
    <property type="entry name" value="CBM_6"/>
    <property type="match status" value="1"/>
</dbReference>
<keyword evidence="10" id="KW-0624">Polysaccharide degradation</keyword>
<dbReference type="FunFam" id="2.60.120.180:FF:000001">
    <property type="entry name" value="Endo-1,4-beta-xylanase"/>
    <property type="match status" value="1"/>
</dbReference>
<dbReference type="CDD" id="cd04080">
    <property type="entry name" value="CBM6_cellulase-like"/>
    <property type="match status" value="1"/>
</dbReference>
<dbReference type="PROSITE" id="PS00776">
    <property type="entry name" value="GH11_1"/>
    <property type="match status" value="1"/>
</dbReference>
<feature type="region of interest" description="Disordered" evidence="11">
    <location>
        <begin position="413"/>
        <end position="450"/>
    </location>
</feature>
<dbReference type="EC" id="3.2.1.8" evidence="4"/>
<dbReference type="Proteomes" id="UP000244727">
    <property type="component" value="Chromosome"/>
</dbReference>
<dbReference type="InterPro" id="IPR013319">
    <property type="entry name" value="GH11/12"/>
</dbReference>
<dbReference type="GO" id="GO:0031176">
    <property type="term" value="F:endo-1,4-beta-xylanase activity"/>
    <property type="evidence" value="ECO:0007669"/>
    <property type="project" value="UniProtKB-EC"/>
</dbReference>
<evidence type="ECO:0000256" key="6">
    <source>
        <dbReference type="ARBA" id="ARBA00022729"/>
    </source>
</evidence>
<proteinExistence type="inferred from homology"/>
<evidence type="ECO:0000313" key="14">
    <source>
        <dbReference type="EMBL" id="AWB26572.1"/>
    </source>
</evidence>
<dbReference type="PROSITE" id="PS51761">
    <property type="entry name" value="GH11_3"/>
    <property type="match status" value="1"/>
</dbReference>
<feature type="domain" description="GH11" evidence="13">
    <location>
        <begin position="51"/>
        <end position="237"/>
    </location>
</feature>
<feature type="domain" description="CBM6" evidence="12">
    <location>
        <begin position="270"/>
        <end position="410"/>
    </location>
</feature>
<dbReference type="PROSITE" id="PS51318">
    <property type="entry name" value="TAT"/>
    <property type="match status" value="1"/>
</dbReference>
<evidence type="ECO:0000256" key="11">
    <source>
        <dbReference type="SAM" id="MobiDB-lite"/>
    </source>
</evidence>
<name>A0A2R4WYG1_9EURY</name>
<sequence>MTHDSSEPTAEAHRQPAIDDAAMDRRTYLKAVTGAAAAGVGLGALASPAAAITENQTGTDDGYFYSFWTNDQGSITMTLEDGGSYSTEWSNTGNFVCGKGWETGGRKDVEYTAEFNPQGNSYLCLYGWTTDPLVEYYIIEDYGNYKPGDARQGSFETDGGTYEIYTSERVEKPSIVGTATFTQYWSVRQNSRTNGTITTGNHFDAWEDHGMPIGDHDYMIMATEGYQSSGSSSVTVGATGGTDPTTTTPVDTQTPGEQRPFDGSPITIPGRIPAEAFDEGGPGVAYSDATTENEGGDYRTDTAVDVRGSSDGTGYAVGTIESGEWLEYTVDVQEAGTYALEALVASDSGGGAFHLDVDGQDVSGTVDVPATGGWSTWETVSGEVTLSAGEQVIRIAMDESWWDLDYVDLTLDSATPTTTEPTPTTTEPTPTTTPETSPDWPAGATDPDGDGLYEDLSGDGELNFPDVNRLFQNTDSTAARNNAQFYDFDGDGSVGMQDVLALFELV</sequence>
<evidence type="ECO:0000256" key="8">
    <source>
        <dbReference type="ARBA" id="ARBA00023277"/>
    </source>
</evidence>
<dbReference type="InterPro" id="IPR006584">
    <property type="entry name" value="Cellulose-bd_IV"/>
</dbReference>
<dbReference type="AlphaFoldDB" id="A0A2R4WYG1"/>
<dbReference type="KEGG" id="harc:HARCEL1_02015"/>
<evidence type="ECO:0000256" key="1">
    <source>
        <dbReference type="ARBA" id="ARBA00000681"/>
    </source>
</evidence>
<keyword evidence="15" id="KW-1185">Reference proteome</keyword>
<evidence type="ECO:0000313" key="15">
    <source>
        <dbReference type="Proteomes" id="UP000244727"/>
    </source>
</evidence>
<comment type="similarity">
    <text evidence="3">Belongs to the glycosyl hydrolase 11 (cellulase G) family.</text>
</comment>
<dbReference type="GO" id="GO:0045493">
    <property type="term" value="P:xylan catabolic process"/>
    <property type="evidence" value="ECO:0007669"/>
    <property type="project" value="UniProtKB-UniPathway"/>
</dbReference>
<protein>
    <recommendedName>
        <fullName evidence="4">endo-1,4-beta-xylanase</fullName>
        <ecNumber evidence="4">3.2.1.8</ecNumber>
    </recommendedName>
</protein>
<dbReference type="InterPro" id="IPR018208">
    <property type="entry name" value="GH11_AS_1"/>
</dbReference>
<dbReference type="PROSITE" id="PS51175">
    <property type="entry name" value="CBM6"/>
    <property type="match status" value="1"/>
</dbReference>
<dbReference type="RefSeq" id="WP_108380941.1">
    <property type="nucleotide sequence ID" value="NZ_CP028858.1"/>
</dbReference>
<dbReference type="PROSITE" id="PS00018">
    <property type="entry name" value="EF_HAND_1"/>
    <property type="match status" value="1"/>
</dbReference>
<keyword evidence="9 14" id="KW-0326">Glycosidase</keyword>
<evidence type="ECO:0000256" key="2">
    <source>
        <dbReference type="ARBA" id="ARBA00004851"/>
    </source>
</evidence>
<comment type="pathway">
    <text evidence="2">Glycan degradation; xylan degradation.</text>
</comment>
<evidence type="ECO:0000256" key="7">
    <source>
        <dbReference type="ARBA" id="ARBA00022801"/>
    </source>
</evidence>
<keyword evidence="5 14" id="KW-0858">Xylan degradation</keyword>
<dbReference type="SUPFAM" id="SSF63446">
    <property type="entry name" value="Type I dockerin domain"/>
    <property type="match status" value="1"/>
</dbReference>
<dbReference type="InterPro" id="IPR005084">
    <property type="entry name" value="CBM6"/>
</dbReference>
<dbReference type="Pfam" id="PF00457">
    <property type="entry name" value="Glyco_hydro_11"/>
    <property type="match status" value="1"/>
</dbReference>
<gene>
    <name evidence="14" type="ORF">HARCEL1_02015</name>
</gene>
<dbReference type="InterPro" id="IPR018247">
    <property type="entry name" value="EF_Hand_1_Ca_BS"/>
</dbReference>
<evidence type="ECO:0000256" key="10">
    <source>
        <dbReference type="ARBA" id="ARBA00023326"/>
    </source>
</evidence>
<dbReference type="InterPro" id="IPR006311">
    <property type="entry name" value="TAT_signal"/>
</dbReference>
<dbReference type="PANTHER" id="PTHR46828">
    <property type="entry name" value="ENDO-1,4-BETA-XYLANASE A-RELATED"/>
    <property type="match status" value="1"/>
</dbReference>
<evidence type="ECO:0000259" key="12">
    <source>
        <dbReference type="PROSITE" id="PS51175"/>
    </source>
</evidence>
<dbReference type="PANTHER" id="PTHR46828:SF2">
    <property type="entry name" value="ENDO-1,4-BETA-XYLANASE A-RELATED"/>
    <property type="match status" value="1"/>
</dbReference>
<accession>A0A2R4WYG1</accession>